<sequence length="90" mass="10063">MHRASTVDAIIATILRLICRMIVKCTRTSTLLLPNSELQRQMHDNLYMIMGRNQSKTFYAASFGVGNDSLQTGQNPPFSPFIGPENDGFL</sequence>
<protein>
    <submittedName>
        <fullName evidence="1">Uncharacterized protein</fullName>
    </submittedName>
</protein>
<evidence type="ECO:0000313" key="2">
    <source>
        <dbReference type="Proteomes" id="UP000825935"/>
    </source>
</evidence>
<organism evidence="1 2">
    <name type="scientific">Ceratopteris richardii</name>
    <name type="common">Triangle waterfern</name>
    <dbReference type="NCBI Taxonomy" id="49495"/>
    <lineage>
        <taxon>Eukaryota</taxon>
        <taxon>Viridiplantae</taxon>
        <taxon>Streptophyta</taxon>
        <taxon>Embryophyta</taxon>
        <taxon>Tracheophyta</taxon>
        <taxon>Polypodiopsida</taxon>
        <taxon>Polypodiidae</taxon>
        <taxon>Polypodiales</taxon>
        <taxon>Pteridineae</taxon>
        <taxon>Pteridaceae</taxon>
        <taxon>Parkerioideae</taxon>
        <taxon>Ceratopteris</taxon>
    </lineage>
</organism>
<evidence type="ECO:0000313" key="1">
    <source>
        <dbReference type="EMBL" id="KAH7352618.1"/>
    </source>
</evidence>
<dbReference type="AlphaFoldDB" id="A0A8T2SPN3"/>
<name>A0A8T2SPN3_CERRI</name>
<proteinExistence type="predicted"/>
<keyword evidence="2" id="KW-1185">Reference proteome</keyword>
<reference evidence="1" key="1">
    <citation type="submission" date="2021-08" db="EMBL/GenBank/DDBJ databases">
        <title>WGS assembly of Ceratopteris richardii.</title>
        <authorList>
            <person name="Marchant D.B."/>
            <person name="Chen G."/>
            <person name="Jenkins J."/>
            <person name="Shu S."/>
            <person name="Leebens-Mack J."/>
            <person name="Grimwood J."/>
            <person name="Schmutz J."/>
            <person name="Soltis P."/>
            <person name="Soltis D."/>
            <person name="Chen Z.-H."/>
        </authorList>
    </citation>
    <scope>NUCLEOTIDE SEQUENCE</scope>
    <source>
        <strain evidence="1">Whitten #5841</strain>
        <tissue evidence="1">Leaf</tissue>
    </source>
</reference>
<accession>A0A8T2SPN3</accession>
<dbReference type="EMBL" id="CM035424">
    <property type="protein sequence ID" value="KAH7352618.1"/>
    <property type="molecule type" value="Genomic_DNA"/>
</dbReference>
<gene>
    <name evidence="1" type="ORF">KP509_19G054400</name>
</gene>
<comment type="caution">
    <text evidence="1">The sequence shown here is derived from an EMBL/GenBank/DDBJ whole genome shotgun (WGS) entry which is preliminary data.</text>
</comment>
<dbReference type="Proteomes" id="UP000825935">
    <property type="component" value="Chromosome 19"/>
</dbReference>